<dbReference type="Pfam" id="PF25512">
    <property type="entry name" value="zf-CCCH_AtC3H23"/>
    <property type="match status" value="1"/>
</dbReference>
<evidence type="ECO:0000256" key="3">
    <source>
        <dbReference type="ARBA" id="ARBA00022771"/>
    </source>
</evidence>
<evidence type="ECO:0000259" key="9">
    <source>
        <dbReference type="PROSITE" id="PS50103"/>
    </source>
</evidence>
<sequence>MGVVPKKAKSVFSLILDVEMDDSTENNVSFSHVLEVAADNDVERFKECIELNPNAVDEVGLWYGRQAGVKGMVLEYRTALMVAAMYGSVDVMKVILELSEVDVNACYGADKSTALHCAAFGGSVEAVKLLLANGADINLVDGNGNRPYDVISVSRNLSNVQVALEELLNFDCSNDQKDLRVVANGLKVTPLTIPTLSEDKSSDSELCSSPMAVKCNDSNGSTVSEKKEYPVDPSLPDIKNSIYTTDEFRMYSFKVRPCSRAYSHDWTECPFVHPGENARRRDPRKYHYSCVPCPEFRKGSCRRGDMCEYAHGVFECWLHPAQYRTRLCKDGTACNRRVCFFAHLPEELRPLYASTGSAVPSPRSVASAASVMDMAAALNIFPVSPSGASAMSPSPFTPPMSPSGNGMSHSSSGWQQQNIPTLHLPGSNLQANSLQASRLRSSLNARDIHGDGMCLFQERESEHRHMLNEMSMSCFSQPQYNSPSARSRSLAPSNLDEIFSNDMSSPRYSDPLGTSSMFSPSHKSAVMMNHFQQQQSMLSPINTKTFSPRPVDHAMMQASFGPGPSSPGMMSPRGIDPQSPLNARLAALALREKQQQMRSLSARDLGAHLPRDLIPENNGVCGSPVGSWSKWESSNGGTPDWSVNGDELNRLKRSHSIGNNGEEPDLSWVQSLVKDSPSENKDAQTNEVSGSGPNQCGDDSNTNSQGEPIDHSTLGAWLDQIAAQ</sequence>
<dbReference type="SMART" id="SM00248">
    <property type="entry name" value="ANK"/>
    <property type="match status" value="2"/>
</dbReference>
<dbReference type="PROSITE" id="PS50103">
    <property type="entry name" value="ZF_C3H1"/>
    <property type="match status" value="1"/>
</dbReference>
<dbReference type="Gene3D" id="3.30.1370.210">
    <property type="match status" value="1"/>
</dbReference>
<dbReference type="InterPro" id="IPR000571">
    <property type="entry name" value="Znf_CCCH"/>
</dbReference>
<dbReference type="InterPro" id="IPR041367">
    <property type="entry name" value="Znf-CCCH_4"/>
</dbReference>
<proteinExistence type="predicted"/>
<dbReference type="InterPro" id="IPR036770">
    <property type="entry name" value="Ankyrin_rpt-contain_sf"/>
</dbReference>
<dbReference type="Pfam" id="PF12796">
    <property type="entry name" value="Ank_2"/>
    <property type="match status" value="1"/>
</dbReference>
<evidence type="ECO:0000256" key="7">
    <source>
        <dbReference type="PROSITE-ProRule" id="PRU00723"/>
    </source>
</evidence>
<dbReference type="PANTHER" id="PTHR14493:SF50">
    <property type="entry name" value="RING FINGER PROTEIN UNKEMPT"/>
    <property type="match status" value="1"/>
</dbReference>
<dbReference type="GO" id="GO:0003677">
    <property type="term" value="F:DNA binding"/>
    <property type="evidence" value="ECO:0007669"/>
    <property type="project" value="UniProtKB-KW"/>
</dbReference>
<keyword evidence="1 7" id="KW-0479">Metal-binding</keyword>
<dbReference type="PROSITE" id="PS50088">
    <property type="entry name" value="ANK_REPEAT"/>
    <property type="match status" value="1"/>
</dbReference>
<feature type="domain" description="C3H1-type" evidence="9">
    <location>
        <begin position="292"/>
        <end position="314"/>
    </location>
</feature>
<feature type="zinc finger region" description="C3H1-type" evidence="7">
    <location>
        <begin position="292"/>
        <end position="314"/>
    </location>
</feature>
<dbReference type="EMBL" id="JBDFQZ010000009">
    <property type="protein sequence ID" value="KAK9692358.1"/>
    <property type="molecule type" value="Genomic_DNA"/>
</dbReference>
<keyword evidence="2" id="KW-0677">Repeat</keyword>
<evidence type="ECO:0000256" key="2">
    <source>
        <dbReference type="ARBA" id="ARBA00022737"/>
    </source>
</evidence>
<gene>
    <name evidence="10" type="ORF">RND81_09G258800</name>
</gene>
<name>A0AAW1IS47_SAPOF</name>
<dbReference type="SUPFAM" id="SSF48403">
    <property type="entry name" value="Ankyrin repeat"/>
    <property type="match status" value="1"/>
</dbReference>
<dbReference type="SMART" id="SM00356">
    <property type="entry name" value="ZnF_C3H1"/>
    <property type="match status" value="2"/>
</dbReference>
<evidence type="ECO:0000313" key="11">
    <source>
        <dbReference type="Proteomes" id="UP001443914"/>
    </source>
</evidence>
<dbReference type="GO" id="GO:0008270">
    <property type="term" value="F:zinc ion binding"/>
    <property type="evidence" value="ECO:0007669"/>
    <property type="project" value="UniProtKB-KW"/>
</dbReference>
<keyword evidence="11" id="KW-1185">Reference proteome</keyword>
<dbReference type="Proteomes" id="UP001443914">
    <property type="component" value="Unassembled WGS sequence"/>
</dbReference>
<dbReference type="GO" id="GO:0006355">
    <property type="term" value="P:regulation of DNA-templated transcription"/>
    <property type="evidence" value="ECO:0007669"/>
    <property type="project" value="UniProtKB-ARBA"/>
</dbReference>
<evidence type="ECO:0000256" key="8">
    <source>
        <dbReference type="SAM" id="MobiDB-lite"/>
    </source>
</evidence>
<evidence type="ECO:0000313" key="10">
    <source>
        <dbReference type="EMBL" id="KAK9692358.1"/>
    </source>
</evidence>
<dbReference type="PANTHER" id="PTHR14493">
    <property type="entry name" value="UNKEMPT FAMILY MEMBER"/>
    <property type="match status" value="1"/>
</dbReference>
<dbReference type="AlphaFoldDB" id="A0AAW1IS47"/>
<dbReference type="InterPro" id="IPR002110">
    <property type="entry name" value="Ankyrin_rpt"/>
</dbReference>
<feature type="compositionally biased region" description="Low complexity" evidence="8">
    <location>
        <begin position="402"/>
        <end position="413"/>
    </location>
</feature>
<dbReference type="InterPro" id="IPR045234">
    <property type="entry name" value="Unkempt-like"/>
</dbReference>
<keyword evidence="5" id="KW-0238">DNA-binding</keyword>
<dbReference type="Pfam" id="PF18044">
    <property type="entry name" value="zf-CCCH_4"/>
    <property type="match status" value="1"/>
</dbReference>
<protein>
    <recommendedName>
        <fullName evidence="9">C3H1-type domain-containing protein</fullName>
    </recommendedName>
</protein>
<feature type="repeat" description="ANK" evidence="6">
    <location>
        <begin position="110"/>
        <end position="142"/>
    </location>
</feature>
<evidence type="ECO:0000256" key="5">
    <source>
        <dbReference type="ARBA" id="ARBA00023125"/>
    </source>
</evidence>
<dbReference type="PROSITE" id="PS50297">
    <property type="entry name" value="ANK_REP_REGION"/>
    <property type="match status" value="1"/>
</dbReference>
<feature type="region of interest" description="Disordered" evidence="8">
    <location>
        <begin position="672"/>
        <end position="724"/>
    </location>
</feature>
<evidence type="ECO:0000256" key="1">
    <source>
        <dbReference type="ARBA" id="ARBA00022723"/>
    </source>
</evidence>
<organism evidence="10 11">
    <name type="scientific">Saponaria officinalis</name>
    <name type="common">Common soapwort</name>
    <name type="synonym">Lychnis saponaria</name>
    <dbReference type="NCBI Taxonomy" id="3572"/>
    <lineage>
        <taxon>Eukaryota</taxon>
        <taxon>Viridiplantae</taxon>
        <taxon>Streptophyta</taxon>
        <taxon>Embryophyta</taxon>
        <taxon>Tracheophyta</taxon>
        <taxon>Spermatophyta</taxon>
        <taxon>Magnoliopsida</taxon>
        <taxon>eudicotyledons</taxon>
        <taxon>Gunneridae</taxon>
        <taxon>Pentapetalae</taxon>
        <taxon>Caryophyllales</taxon>
        <taxon>Caryophyllaceae</taxon>
        <taxon>Caryophylleae</taxon>
        <taxon>Saponaria</taxon>
    </lineage>
</organism>
<keyword evidence="3 7" id="KW-0863">Zinc-finger</keyword>
<evidence type="ECO:0000256" key="4">
    <source>
        <dbReference type="ARBA" id="ARBA00022833"/>
    </source>
</evidence>
<reference evidence="10" key="1">
    <citation type="submission" date="2024-03" db="EMBL/GenBank/DDBJ databases">
        <title>WGS assembly of Saponaria officinalis var. Norfolk2.</title>
        <authorList>
            <person name="Jenkins J."/>
            <person name="Shu S."/>
            <person name="Grimwood J."/>
            <person name="Barry K."/>
            <person name="Goodstein D."/>
            <person name="Schmutz J."/>
            <person name="Leebens-Mack J."/>
            <person name="Osbourn A."/>
        </authorList>
    </citation>
    <scope>NUCLEOTIDE SEQUENCE [LARGE SCALE GENOMIC DNA]</scope>
    <source>
        <strain evidence="10">JIC</strain>
    </source>
</reference>
<dbReference type="InterPro" id="IPR057444">
    <property type="entry name" value="Znf-CCCH_AtC3H23-like"/>
</dbReference>
<comment type="caution">
    <text evidence="10">The sequence shown here is derived from an EMBL/GenBank/DDBJ whole genome shotgun (WGS) entry which is preliminary data.</text>
</comment>
<keyword evidence="6" id="KW-0040">ANK repeat</keyword>
<feature type="compositionally biased region" description="Polar residues" evidence="8">
    <location>
        <begin position="685"/>
        <end position="706"/>
    </location>
</feature>
<dbReference type="Gene3D" id="1.25.40.20">
    <property type="entry name" value="Ankyrin repeat-containing domain"/>
    <property type="match status" value="1"/>
</dbReference>
<dbReference type="FunFam" id="3.30.1370.210:FF:000009">
    <property type="entry name" value="Zinc finger CCCH domain-containing protein 66"/>
    <property type="match status" value="1"/>
</dbReference>
<accession>A0AAW1IS47</accession>
<keyword evidence="4 7" id="KW-0862">Zinc</keyword>
<evidence type="ECO:0000256" key="6">
    <source>
        <dbReference type="PROSITE-ProRule" id="PRU00023"/>
    </source>
</evidence>
<feature type="region of interest" description="Disordered" evidence="8">
    <location>
        <begin position="392"/>
        <end position="415"/>
    </location>
</feature>